<dbReference type="Pfam" id="PF00069">
    <property type="entry name" value="Pkinase"/>
    <property type="match status" value="2"/>
</dbReference>
<dbReference type="SUPFAM" id="SSF56112">
    <property type="entry name" value="Protein kinase-like (PK-like)"/>
    <property type="match status" value="2"/>
</dbReference>
<evidence type="ECO:0000313" key="25">
    <source>
        <dbReference type="Proteomes" id="UP000245207"/>
    </source>
</evidence>
<dbReference type="InterPro" id="IPR051716">
    <property type="entry name" value="Plant_RL_S/T_kinase"/>
</dbReference>
<dbReference type="InterPro" id="IPR017441">
    <property type="entry name" value="Protein_kinase_ATP_BS"/>
</dbReference>
<dbReference type="InterPro" id="IPR001611">
    <property type="entry name" value="Leu-rich_rpt"/>
</dbReference>
<keyword evidence="12 21" id="KW-0547">Nucleotide-binding</keyword>
<keyword evidence="7" id="KW-0433">Leucine-rich repeat</keyword>
<organism evidence="24 25">
    <name type="scientific">Artemisia annua</name>
    <name type="common">Sweet wormwood</name>
    <dbReference type="NCBI Taxonomy" id="35608"/>
    <lineage>
        <taxon>Eukaryota</taxon>
        <taxon>Viridiplantae</taxon>
        <taxon>Streptophyta</taxon>
        <taxon>Embryophyta</taxon>
        <taxon>Tracheophyta</taxon>
        <taxon>Spermatophyta</taxon>
        <taxon>Magnoliopsida</taxon>
        <taxon>eudicotyledons</taxon>
        <taxon>Gunneridae</taxon>
        <taxon>Pentapetalae</taxon>
        <taxon>asterids</taxon>
        <taxon>campanulids</taxon>
        <taxon>Asterales</taxon>
        <taxon>Asteraceae</taxon>
        <taxon>Asteroideae</taxon>
        <taxon>Anthemideae</taxon>
        <taxon>Artemisiinae</taxon>
        <taxon>Artemisia</taxon>
    </lineage>
</organism>
<dbReference type="InterPro" id="IPR032675">
    <property type="entry name" value="LRR_dom_sf"/>
</dbReference>
<dbReference type="InterPro" id="IPR003591">
    <property type="entry name" value="Leu-rich_rpt_typical-subtyp"/>
</dbReference>
<proteinExistence type="predicted"/>
<evidence type="ECO:0000256" key="7">
    <source>
        <dbReference type="ARBA" id="ARBA00022614"/>
    </source>
</evidence>
<keyword evidence="8" id="KW-0808">Transferase</keyword>
<evidence type="ECO:0000256" key="1">
    <source>
        <dbReference type="ARBA" id="ARBA00004162"/>
    </source>
</evidence>
<keyword evidence="5" id="KW-0723">Serine/threonine-protein kinase</keyword>
<dbReference type="PANTHER" id="PTHR48053">
    <property type="entry name" value="LEUCINE RICH REPEAT FAMILY PROTEIN, EXPRESSED"/>
    <property type="match status" value="1"/>
</dbReference>
<evidence type="ECO:0000259" key="23">
    <source>
        <dbReference type="PROSITE" id="PS50011"/>
    </source>
</evidence>
<dbReference type="GO" id="GO:0009653">
    <property type="term" value="P:anatomical structure morphogenesis"/>
    <property type="evidence" value="ECO:0007669"/>
    <property type="project" value="UniProtKB-ARBA"/>
</dbReference>
<keyword evidence="9 22" id="KW-0812">Transmembrane</keyword>
<dbReference type="FunFam" id="1.10.510.10:FF:000358">
    <property type="entry name" value="Putative leucine-rich repeat receptor-like serine/threonine-protein kinase"/>
    <property type="match status" value="2"/>
</dbReference>
<dbReference type="GO" id="GO:0005524">
    <property type="term" value="F:ATP binding"/>
    <property type="evidence" value="ECO:0007669"/>
    <property type="project" value="UniProtKB-UniRule"/>
</dbReference>
<gene>
    <name evidence="24" type="ORF">CTI12_AA311080</name>
</gene>
<dbReference type="FunFam" id="3.80.10.10:FF:000041">
    <property type="entry name" value="LRR receptor-like serine/threonine-protein kinase ERECTA"/>
    <property type="match status" value="2"/>
</dbReference>
<keyword evidence="25" id="KW-1185">Reference proteome</keyword>
<evidence type="ECO:0000256" key="13">
    <source>
        <dbReference type="ARBA" id="ARBA00022777"/>
    </source>
</evidence>
<dbReference type="InterPro" id="IPR008266">
    <property type="entry name" value="Tyr_kinase_AS"/>
</dbReference>
<dbReference type="InterPro" id="IPR000719">
    <property type="entry name" value="Prot_kinase_dom"/>
</dbReference>
<dbReference type="STRING" id="35608.A0A2U1N414"/>
<evidence type="ECO:0000256" key="11">
    <source>
        <dbReference type="ARBA" id="ARBA00022737"/>
    </source>
</evidence>
<dbReference type="SMART" id="SM00369">
    <property type="entry name" value="LRR_TYP"/>
    <property type="match status" value="31"/>
</dbReference>
<dbReference type="Pfam" id="PF00560">
    <property type="entry name" value="LRR_1"/>
    <property type="match status" value="11"/>
</dbReference>
<evidence type="ECO:0000256" key="3">
    <source>
        <dbReference type="ARBA" id="ARBA00012513"/>
    </source>
</evidence>
<evidence type="ECO:0000256" key="6">
    <source>
        <dbReference type="ARBA" id="ARBA00022553"/>
    </source>
</evidence>
<evidence type="ECO:0000256" key="15">
    <source>
        <dbReference type="ARBA" id="ARBA00022989"/>
    </source>
</evidence>
<keyword evidence="18" id="KW-0325">Glycoprotein</keyword>
<evidence type="ECO:0000256" key="10">
    <source>
        <dbReference type="ARBA" id="ARBA00022729"/>
    </source>
</evidence>
<name>A0A2U1N414_ARTAN</name>
<dbReference type="OrthoDB" id="676979at2759"/>
<feature type="domain" description="Protein kinase" evidence="23">
    <location>
        <begin position="1896"/>
        <end position="2196"/>
    </location>
</feature>
<dbReference type="GO" id="GO:0004674">
    <property type="term" value="F:protein serine/threonine kinase activity"/>
    <property type="evidence" value="ECO:0007669"/>
    <property type="project" value="UniProtKB-KW"/>
</dbReference>
<evidence type="ECO:0000256" key="2">
    <source>
        <dbReference type="ARBA" id="ARBA00004479"/>
    </source>
</evidence>
<dbReference type="Pfam" id="PF13855">
    <property type="entry name" value="LRR_8"/>
    <property type="match status" value="7"/>
</dbReference>
<keyword evidence="4" id="KW-1003">Cell membrane</keyword>
<dbReference type="EC" id="2.7.11.1" evidence="3"/>
<evidence type="ECO:0000256" key="4">
    <source>
        <dbReference type="ARBA" id="ARBA00022475"/>
    </source>
</evidence>
<dbReference type="SUPFAM" id="SSF52047">
    <property type="entry name" value="RNI-like"/>
    <property type="match status" value="2"/>
</dbReference>
<evidence type="ECO:0000256" key="17">
    <source>
        <dbReference type="ARBA" id="ARBA00023170"/>
    </source>
</evidence>
<dbReference type="GO" id="GO:0051707">
    <property type="term" value="P:response to other organism"/>
    <property type="evidence" value="ECO:0007669"/>
    <property type="project" value="UniProtKB-ARBA"/>
</dbReference>
<keyword evidence="13 24" id="KW-0418">Kinase</keyword>
<evidence type="ECO:0000256" key="22">
    <source>
        <dbReference type="SAM" id="Phobius"/>
    </source>
</evidence>
<feature type="transmembrane region" description="Helical" evidence="22">
    <location>
        <begin position="1834"/>
        <end position="1854"/>
    </location>
</feature>
<dbReference type="EMBL" id="PKPP01003681">
    <property type="protein sequence ID" value="PWA68219.1"/>
    <property type="molecule type" value="Genomic_DNA"/>
</dbReference>
<dbReference type="Gene3D" id="3.30.200.20">
    <property type="entry name" value="Phosphorylase Kinase, domain 1"/>
    <property type="match status" value="2"/>
</dbReference>
<dbReference type="PRINTS" id="PR00019">
    <property type="entry name" value="LEURICHRPT"/>
</dbReference>
<dbReference type="Gene3D" id="1.10.510.10">
    <property type="entry name" value="Transferase(Phosphotransferase) domain 1"/>
    <property type="match status" value="2"/>
</dbReference>
<dbReference type="PROSITE" id="PS00107">
    <property type="entry name" value="PROTEIN_KINASE_ATP"/>
    <property type="match status" value="2"/>
</dbReference>
<protein>
    <recommendedName>
        <fullName evidence="3">non-specific serine/threonine protein kinase</fullName>
        <ecNumber evidence="3">2.7.11.1</ecNumber>
    </recommendedName>
</protein>
<comment type="catalytic activity">
    <reaction evidence="20">
        <text>L-seryl-[protein] + ATP = O-phospho-L-seryl-[protein] + ADP + H(+)</text>
        <dbReference type="Rhea" id="RHEA:17989"/>
        <dbReference type="Rhea" id="RHEA-COMP:9863"/>
        <dbReference type="Rhea" id="RHEA-COMP:11604"/>
        <dbReference type="ChEBI" id="CHEBI:15378"/>
        <dbReference type="ChEBI" id="CHEBI:29999"/>
        <dbReference type="ChEBI" id="CHEBI:30616"/>
        <dbReference type="ChEBI" id="CHEBI:83421"/>
        <dbReference type="ChEBI" id="CHEBI:456216"/>
        <dbReference type="EC" id="2.7.11.1"/>
    </reaction>
</comment>
<evidence type="ECO:0000256" key="16">
    <source>
        <dbReference type="ARBA" id="ARBA00023136"/>
    </source>
</evidence>
<dbReference type="GO" id="GO:0099402">
    <property type="term" value="P:plant organ development"/>
    <property type="evidence" value="ECO:0007669"/>
    <property type="project" value="UniProtKB-ARBA"/>
</dbReference>
<keyword evidence="11" id="KW-0677">Repeat</keyword>
<keyword evidence="10" id="KW-0732">Signal</keyword>
<evidence type="ECO:0000256" key="20">
    <source>
        <dbReference type="ARBA" id="ARBA00048679"/>
    </source>
</evidence>
<feature type="transmembrane region" description="Helical" evidence="22">
    <location>
        <begin position="15"/>
        <end position="31"/>
    </location>
</feature>
<reference evidence="24 25" key="1">
    <citation type="journal article" date="2018" name="Mol. Plant">
        <title>The genome of Artemisia annua provides insight into the evolution of Asteraceae family and artemisinin biosynthesis.</title>
        <authorList>
            <person name="Shen Q."/>
            <person name="Zhang L."/>
            <person name="Liao Z."/>
            <person name="Wang S."/>
            <person name="Yan T."/>
            <person name="Shi P."/>
            <person name="Liu M."/>
            <person name="Fu X."/>
            <person name="Pan Q."/>
            <person name="Wang Y."/>
            <person name="Lv Z."/>
            <person name="Lu X."/>
            <person name="Zhang F."/>
            <person name="Jiang W."/>
            <person name="Ma Y."/>
            <person name="Chen M."/>
            <person name="Hao X."/>
            <person name="Li L."/>
            <person name="Tang Y."/>
            <person name="Lv G."/>
            <person name="Zhou Y."/>
            <person name="Sun X."/>
            <person name="Brodelius P.E."/>
            <person name="Rose J.K.C."/>
            <person name="Tang K."/>
        </authorList>
    </citation>
    <scope>NUCLEOTIDE SEQUENCE [LARGE SCALE GENOMIC DNA]</scope>
    <source>
        <strain evidence="25">cv. Huhao1</strain>
        <tissue evidence="24">Leaf</tissue>
    </source>
</reference>
<dbReference type="PANTHER" id="PTHR48053:SF126">
    <property type="entry name" value="MDIS1-INTERACTING RECEPTOR LIKE KINASE 2-LIKE ISOFORM X1"/>
    <property type="match status" value="1"/>
</dbReference>
<feature type="binding site" evidence="21">
    <location>
        <position position="742"/>
    </location>
    <ligand>
        <name>ATP</name>
        <dbReference type="ChEBI" id="CHEBI:30616"/>
    </ligand>
</feature>
<keyword evidence="16 22" id="KW-0472">Membrane</keyword>
<comment type="catalytic activity">
    <reaction evidence="19">
        <text>L-threonyl-[protein] + ATP = O-phospho-L-threonyl-[protein] + ADP + H(+)</text>
        <dbReference type="Rhea" id="RHEA:46608"/>
        <dbReference type="Rhea" id="RHEA-COMP:11060"/>
        <dbReference type="Rhea" id="RHEA-COMP:11605"/>
        <dbReference type="ChEBI" id="CHEBI:15378"/>
        <dbReference type="ChEBI" id="CHEBI:30013"/>
        <dbReference type="ChEBI" id="CHEBI:30616"/>
        <dbReference type="ChEBI" id="CHEBI:61977"/>
        <dbReference type="ChEBI" id="CHEBI:456216"/>
        <dbReference type="EC" id="2.7.11.1"/>
    </reaction>
</comment>
<dbReference type="PROSITE" id="PS50011">
    <property type="entry name" value="PROTEIN_KINASE_DOM"/>
    <property type="match status" value="2"/>
</dbReference>
<dbReference type="FunFam" id="3.80.10.10:FF:000299">
    <property type="entry name" value="Piriformospora indica-insensitive protein 2"/>
    <property type="match status" value="1"/>
</dbReference>
<comment type="subcellular location">
    <subcellularLocation>
        <location evidence="1">Cell membrane</location>
        <topology evidence="1">Single-pass membrane protein</topology>
    </subcellularLocation>
    <subcellularLocation>
        <location evidence="2">Membrane</location>
        <topology evidence="2">Single-pass type I membrane protein</topology>
    </subcellularLocation>
</comment>
<evidence type="ECO:0000256" key="19">
    <source>
        <dbReference type="ARBA" id="ARBA00047899"/>
    </source>
</evidence>
<feature type="transmembrane region" description="Helical" evidence="22">
    <location>
        <begin position="654"/>
        <end position="672"/>
    </location>
</feature>
<dbReference type="GO" id="GO:0005886">
    <property type="term" value="C:plasma membrane"/>
    <property type="evidence" value="ECO:0007669"/>
    <property type="project" value="UniProtKB-SubCell"/>
</dbReference>
<dbReference type="FunFam" id="3.30.200.20:FF:000309">
    <property type="entry name" value="Leucine-rich repeat receptor protein kinase MSP1"/>
    <property type="match status" value="2"/>
</dbReference>
<dbReference type="InterPro" id="IPR011009">
    <property type="entry name" value="Kinase-like_dom_sf"/>
</dbReference>
<evidence type="ECO:0000256" key="12">
    <source>
        <dbReference type="ARBA" id="ARBA00022741"/>
    </source>
</evidence>
<evidence type="ECO:0000256" key="5">
    <source>
        <dbReference type="ARBA" id="ARBA00022527"/>
    </source>
</evidence>
<dbReference type="GO" id="GO:0006952">
    <property type="term" value="P:defense response"/>
    <property type="evidence" value="ECO:0007669"/>
    <property type="project" value="UniProtKB-ARBA"/>
</dbReference>
<dbReference type="FunFam" id="3.80.10.10:FF:000400">
    <property type="entry name" value="Nuclear pore complex protein NUP107"/>
    <property type="match status" value="1"/>
</dbReference>
<feature type="binding site" evidence="21">
    <location>
        <position position="1924"/>
    </location>
    <ligand>
        <name>ATP</name>
        <dbReference type="ChEBI" id="CHEBI:30616"/>
    </ligand>
</feature>
<evidence type="ECO:0000313" key="24">
    <source>
        <dbReference type="EMBL" id="PWA68219.1"/>
    </source>
</evidence>
<dbReference type="SUPFAM" id="SSF52058">
    <property type="entry name" value="L domain-like"/>
    <property type="match status" value="2"/>
</dbReference>
<dbReference type="PROSITE" id="PS51450">
    <property type="entry name" value="LRR"/>
    <property type="match status" value="5"/>
</dbReference>
<evidence type="ECO:0000256" key="21">
    <source>
        <dbReference type="PROSITE-ProRule" id="PRU10141"/>
    </source>
</evidence>
<dbReference type="FunFam" id="3.80.10.10:FF:000095">
    <property type="entry name" value="LRR receptor-like serine/threonine-protein kinase GSO1"/>
    <property type="match status" value="3"/>
</dbReference>
<keyword evidence="15 22" id="KW-1133">Transmembrane helix</keyword>
<accession>A0A2U1N414</accession>
<sequence length="2196" mass="244109">MCPTSSKNLTVHNNFTYVFIILVFVLCKVSANDFEKSLERKALLSTNWFKDINTSSDHCTDWSVFTCNNAGLGDLGSLDFASFPNLEKLSIPNCKLEGSIPEQIGLLSNLTYLSLSDNQLTGKIPVSLANLTRLESLDLSNNYITGVSFANLTRLKYLDLSKNYITGVLFANLTRLEYLDLSFNHLTGKIPVSFAILTRLENLYLSNNLLTGKLPVSFANLTRLENLYLSNNYLTGEMRVSFTNLTRLENLDLAKNFLTGKLTVSFANLTRLESLDLSRNNFIGQIPSSFGSMVNLFHLDLSANQLNGSIPPALITNLPNLITLDLSNNNLDGPIPSRANLHVSRTSLRELNLSHNSFNVIISSQLVKLTSLTTVDLSQNQFMGLISSYLDSMANLTYLSYLSFRGNLLTGKLPVWLTNLTQLETLDLSRNNFTGFIPPSLGYMVNLNLLDLSDNNLNGPIPSSFGNLGQYMVNLNVLDLSDNNLNGPIPSSFGNLGQLQFLNLAMNSISGPIPLDIAFLMKLGHLDLHHNRLVGAIHPEFGKLSSLSYLDLSSNQLSGNMSFGNRCFLSSLNLSKNLMVGAITDVRYCRYLESLDISGNHFVGEALNHCDFPNLLLLNQSQNHLTGEMVWSSNNLMSAKSACNEHKHIPRLTVFLPIIIGLCFLVVVYFFYSRKKATTKKIQPEITKHGDVCTIMNYDGTIAYEDFIKATEDFDLKYCIGTGGYGSVYEAKLPSGQIFALKKLHRYEAKQPTFDQSFKNEVQVLTNLRHKNIVKLYGFCLHNKCNFLVYEYMEKGSLFCALSDDELAIEVDWMKRVNIIKDVAHALAYMHHDCNPPIVHRDISSNNILLNSEMEGFVADFGAARLLDPDSSNQTVIAGTLGYIAPELAYSMIVNEKCDVYSFGVVALETIGGKHPGELLSYFNSSTSHVLENLVHLRDEFTPGNGFGGNLDGSRHGSLWATDQRVRVMLIYSLVDRVLWRSMWVFGLLGVSPGRFKEADNLHLASAGSVVGVVKLPLISCSVLKRLTGGSVKPAVKASVTKKRLESVLRRPQILLIISMDMPMIPVERFVEMATNFRLKAIFIVVLVKVGVKPAVKASVTKKRLESVLRRPQILLIISMDMPMIPVERFVEMATNFSQSRAKTSANDFNKSREAKALLATNWWGYRNASSDHCTWPHIRCSGEGSVIWIRFYCDNNEGLGDLGSLDFASFPNLEGLSIDECKLEGSIPEQIGLLSNLTYLSLSGNQLTGKIPASFTNLIRLEYLYLSYNYLTGKIPVSFANLTRLESLYLSNNHLTGKIPVSFANLTCLEHLDLSNNNFTGILPTQVVSLKNLYHLDLSGNNFIGQISSLFGSMVNLTNLYLSANQLNGSIPPALITNLHKLETLDLSNNNLDGPIPSRANLHVSFTSLRYLNLSHNSFNVFIPSQLVRLRNLATVDFSRNQLMGSIPSYLDSMANLTNLTYLSFRGNQLTGQLPVWLTNLTQLANLDLSRNNFTGFIPPSFRSMVNLKVLDLSENQLNASIPHEISNLKNLETLNLSDNNLDGPIPSSFGNLSQLQFLNLAMNSISGPLSQHIAYMKNLGNLDLSNNYITGVSFANLTRLENLNLSNNYITGVSFANLTSSFGCMVYLTNLDLSANQLNGSIPPALITDLHQLESLNLSNNNLDGPIPSSFGNLSQLQFLNLAMNSISGPIPLDIAYLTNFNLGHLDLHHNRLVGAIHPDFGMLLSPSYLDLSSNQLSGNISFGNRCFLSSLNLSKNLMVGAITNVRYCGYLESLDISGNHFVGEALNHCDFPNLLLLNQSQNHLTGEMVWSSNNLMSAKSACNEHKHIPRLTVFLPIIIGLCFLVVAYFFYSRKKATTKKIQPEITKHGDVCTIMNYDGTIAYEDFIKATEDFDLKYCIGTGGYGSVYEAKLPSGQTFALKKLHRYEAKQPAFDQSFKNEVQVLTSLRHKSIVKLYGFCLHNKCNFLVYEYMEKGSLFCALSDDELAAEVDWMKRVNIIKDVAHALAYMHHDCNPPIVHRDISSNNILLNSDMEGFVADFGAARLLDPDSSNQTVIAGTLGYIAPELAYSMIVNEKCDVYSFGVVALETIGGKHPGELLSYFNSSTSHVEGLCLLALGMHIMLGNLDGSRHGSLWAMDQRVQSNLMIRLVTKKRLESVLRKRQFLLIIGMDMRMIPVERFVEMATNFRLKENL</sequence>
<feature type="domain" description="Protein kinase" evidence="23">
    <location>
        <begin position="714"/>
        <end position="1065"/>
    </location>
</feature>
<dbReference type="PROSITE" id="PS00109">
    <property type="entry name" value="PROTEIN_KINASE_TYR"/>
    <property type="match status" value="2"/>
</dbReference>
<evidence type="ECO:0000256" key="9">
    <source>
        <dbReference type="ARBA" id="ARBA00022692"/>
    </source>
</evidence>
<dbReference type="Proteomes" id="UP000245207">
    <property type="component" value="Unassembled WGS sequence"/>
</dbReference>
<evidence type="ECO:0000256" key="14">
    <source>
        <dbReference type="ARBA" id="ARBA00022840"/>
    </source>
</evidence>
<keyword evidence="14 21" id="KW-0067">ATP-binding</keyword>
<dbReference type="Gene3D" id="3.80.10.10">
    <property type="entry name" value="Ribonuclease Inhibitor"/>
    <property type="match status" value="9"/>
</dbReference>
<evidence type="ECO:0000256" key="18">
    <source>
        <dbReference type="ARBA" id="ARBA00023180"/>
    </source>
</evidence>
<keyword evidence="6" id="KW-0597">Phosphoprotein</keyword>
<evidence type="ECO:0000256" key="8">
    <source>
        <dbReference type="ARBA" id="ARBA00022679"/>
    </source>
</evidence>
<comment type="caution">
    <text evidence="24">The sequence shown here is derived from an EMBL/GenBank/DDBJ whole genome shotgun (WGS) entry which is preliminary data.</text>
</comment>
<keyword evidence="17" id="KW-0675">Receptor</keyword>
<dbReference type="SMART" id="SM00365">
    <property type="entry name" value="LRR_SD22"/>
    <property type="match status" value="21"/>
</dbReference>